<reference evidence="3" key="1">
    <citation type="journal article" date="2017" name="Plant J.">
        <title>The pomegranate (Punica granatum L.) genome and the genomics of punicalagin biosynthesis.</title>
        <authorList>
            <person name="Qin G."/>
            <person name="Xu C."/>
            <person name="Ming R."/>
            <person name="Tang H."/>
            <person name="Guyot R."/>
            <person name="Kramer E.M."/>
            <person name="Hu Y."/>
            <person name="Yi X."/>
            <person name="Qi Y."/>
            <person name="Xu X."/>
            <person name="Gao Z."/>
            <person name="Pan H."/>
            <person name="Jian J."/>
            <person name="Tian Y."/>
            <person name="Yue Z."/>
            <person name="Xu Y."/>
        </authorList>
    </citation>
    <scope>NUCLEOTIDE SEQUENCE [LARGE SCALE GENOMIC DNA]</scope>
    <source>
        <strain evidence="3">cv. Dabenzi</strain>
    </source>
</reference>
<proteinExistence type="predicted"/>
<dbReference type="Proteomes" id="UP000197138">
    <property type="component" value="Unassembled WGS sequence"/>
</dbReference>
<evidence type="ECO:0000256" key="1">
    <source>
        <dbReference type="SAM" id="MobiDB-lite"/>
    </source>
</evidence>
<sequence length="60" mass="6679">MAFIVATKEMVQDAVVARSTIQGRRKRKGRSRKQKSSDEGAPLERRGEMVGMPCMGVEKV</sequence>
<feature type="region of interest" description="Disordered" evidence="1">
    <location>
        <begin position="20"/>
        <end position="60"/>
    </location>
</feature>
<evidence type="ECO:0000313" key="3">
    <source>
        <dbReference type="Proteomes" id="UP000197138"/>
    </source>
</evidence>
<dbReference type="AlphaFoldDB" id="A0A218XEW0"/>
<organism evidence="2 3">
    <name type="scientific">Punica granatum</name>
    <name type="common">Pomegranate</name>
    <dbReference type="NCBI Taxonomy" id="22663"/>
    <lineage>
        <taxon>Eukaryota</taxon>
        <taxon>Viridiplantae</taxon>
        <taxon>Streptophyta</taxon>
        <taxon>Embryophyta</taxon>
        <taxon>Tracheophyta</taxon>
        <taxon>Spermatophyta</taxon>
        <taxon>Magnoliopsida</taxon>
        <taxon>eudicotyledons</taxon>
        <taxon>Gunneridae</taxon>
        <taxon>Pentapetalae</taxon>
        <taxon>rosids</taxon>
        <taxon>malvids</taxon>
        <taxon>Myrtales</taxon>
        <taxon>Lythraceae</taxon>
        <taxon>Punica</taxon>
    </lineage>
</organism>
<comment type="caution">
    <text evidence="2">The sequence shown here is derived from an EMBL/GenBank/DDBJ whole genome shotgun (WGS) entry which is preliminary data.</text>
</comment>
<accession>A0A218XEW0</accession>
<name>A0A218XEW0_PUNGR</name>
<dbReference type="EMBL" id="MTKT01001932">
    <property type="protein sequence ID" value="OWM83280.1"/>
    <property type="molecule type" value="Genomic_DNA"/>
</dbReference>
<gene>
    <name evidence="2" type="ORF">CDL15_Pgr012761</name>
</gene>
<evidence type="ECO:0000313" key="2">
    <source>
        <dbReference type="EMBL" id="OWM83280.1"/>
    </source>
</evidence>
<feature type="compositionally biased region" description="Basic and acidic residues" evidence="1">
    <location>
        <begin position="35"/>
        <end position="48"/>
    </location>
</feature>
<protein>
    <submittedName>
        <fullName evidence="2">Uncharacterized protein</fullName>
    </submittedName>
</protein>
<feature type="compositionally biased region" description="Basic residues" evidence="1">
    <location>
        <begin position="23"/>
        <end position="34"/>
    </location>
</feature>